<keyword evidence="1" id="KW-0175">Coiled coil</keyword>
<evidence type="ECO:0000256" key="2">
    <source>
        <dbReference type="SAM" id="Phobius"/>
    </source>
</evidence>
<evidence type="ECO:0000313" key="3">
    <source>
        <dbReference type="EMBL" id="MCY1083643.1"/>
    </source>
</evidence>
<dbReference type="RefSeq" id="WP_267542167.1">
    <property type="nucleotide sequence ID" value="NZ_JAPNKA010000001.1"/>
</dbReference>
<proteinExistence type="predicted"/>
<dbReference type="Proteomes" id="UP001207654">
    <property type="component" value="Unassembled WGS sequence"/>
</dbReference>
<reference evidence="3 4" key="1">
    <citation type="submission" date="2022-11" db="EMBL/GenBank/DDBJ databases">
        <title>Minimal conservation of predation-associated metabolite biosynthetic gene clusters underscores biosynthetic potential of Myxococcota including descriptions for ten novel species: Archangium lansinium sp. nov., Myxococcus landrumus sp. nov., Nannocystis bai.</title>
        <authorList>
            <person name="Ahearne A."/>
            <person name="Stevens C."/>
            <person name="Phillips K."/>
        </authorList>
    </citation>
    <scope>NUCLEOTIDE SEQUENCE [LARGE SCALE GENOMIC DNA]</scope>
    <source>
        <strain evidence="3 4">MIWBW</strain>
    </source>
</reference>
<evidence type="ECO:0000313" key="4">
    <source>
        <dbReference type="Proteomes" id="UP001207654"/>
    </source>
</evidence>
<accession>A0ABT4APM0</accession>
<sequence>MRIEVGERRRKSLAGAARMAAITVGLLAVCLPAGARAGSFELEMLEQPEDAREAVAVLKNTSNKQVMVKLVSYRVPSGTETAPLSLTLLVPAPSGGTSPLPSRELRLSLEPRTVSYVNIAPNAKDLEIPKRRTVVGALYAFEERAAEAPLYKALKLTLGQVETQLSPLITTWALDHVCDLSGTCAYSASIPLATMSEEVPKTRSLVGGRLYNEHGMITELVEEKLANHTLTLSFNGLEAPGKYTGKIKVGDKDVDVDLKVSRHWGWALAALLAGTFVFVFQRYLGIHRSVAVFRKRKRLLLKQLEQQRKEFQDKLQNTQGLADYDIQSSVQKQLEELDRKVLAEARSAVEPIDEQKSEAFKALVELEKLVPQFASFAEPLRSLATAHESLSQKLSQEGAADFRYQLTPPVDEPLILVKAGDLLKGAPIAVDTFVQLGKDADAQAKGLGEWGRLAGRLKEIDEGFEELSKKVAARDELKVELEPKLDEIRTKLQSAKSMLGRNKSTAGLNELLTTAQADLDQVGLELDRDSKLEPKSNELTLGPARGIEAAPYPGWAPTESGQRVNETPPGVREHLGLRFGIIDLDLRMIDVVLILIALLLAVAFEIDQLYSGHVWGYKQDFAKAFLTGYCSQGLVAIVHVITGRQASSLLQQLIQVKPR</sequence>
<protein>
    <submittedName>
        <fullName evidence="3">Uncharacterized protein</fullName>
    </submittedName>
</protein>
<feature type="transmembrane region" description="Helical" evidence="2">
    <location>
        <begin position="264"/>
        <end position="285"/>
    </location>
</feature>
<keyword evidence="2" id="KW-0472">Membrane</keyword>
<keyword evidence="2" id="KW-0812">Transmembrane</keyword>
<organism evidence="3 4">
    <name type="scientific">Archangium lansingense</name>
    <dbReference type="NCBI Taxonomy" id="2995310"/>
    <lineage>
        <taxon>Bacteria</taxon>
        <taxon>Pseudomonadati</taxon>
        <taxon>Myxococcota</taxon>
        <taxon>Myxococcia</taxon>
        <taxon>Myxococcales</taxon>
        <taxon>Cystobacterineae</taxon>
        <taxon>Archangiaceae</taxon>
        <taxon>Archangium</taxon>
    </lineage>
</organism>
<keyword evidence="2" id="KW-1133">Transmembrane helix</keyword>
<feature type="coiled-coil region" evidence="1">
    <location>
        <begin position="290"/>
        <end position="321"/>
    </location>
</feature>
<evidence type="ECO:0000256" key="1">
    <source>
        <dbReference type="SAM" id="Coils"/>
    </source>
</evidence>
<feature type="transmembrane region" description="Helical" evidence="2">
    <location>
        <begin position="584"/>
        <end position="604"/>
    </location>
</feature>
<name>A0ABT4APM0_9BACT</name>
<dbReference type="EMBL" id="JAPNKA010000001">
    <property type="protein sequence ID" value="MCY1083643.1"/>
    <property type="molecule type" value="Genomic_DNA"/>
</dbReference>
<gene>
    <name evidence="3" type="ORF">OV287_55315</name>
</gene>
<comment type="caution">
    <text evidence="3">The sequence shown here is derived from an EMBL/GenBank/DDBJ whole genome shotgun (WGS) entry which is preliminary data.</text>
</comment>
<feature type="transmembrane region" description="Helical" evidence="2">
    <location>
        <begin position="624"/>
        <end position="642"/>
    </location>
</feature>
<keyword evidence="4" id="KW-1185">Reference proteome</keyword>